<keyword evidence="3 5" id="KW-0378">Hydrolase</keyword>
<dbReference type="GO" id="GO:0046872">
    <property type="term" value="F:metal ion binding"/>
    <property type="evidence" value="ECO:0007669"/>
    <property type="project" value="UniProtKB-KW"/>
</dbReference>
<dbReference type="GO" id="GO:0033389">
    <property type="term" value="P:putrescine biosynthetic process from arginine, via agmatine"/>
    <property type="evidence" value="ECO:0007669"/>
    <property type="project" value="TreeGrafter"/>
</dbReference>
<organism evidence="7 8">
    <name type="scientific">Symbiodinium natans</name>
    <dbReference type="NCBI Taxonomy" id="878477"/>
    <lineage>
        <taxon>Eukaryota</taxon>
        <taxon>Sar</taxon>
        <taxon>Alveolata</taxon>
        <taxon>Dinophyceae</taxon>
        <taxon>Suessiales</taxon>
        <taxon>Symbiodiniaceae</taxon>
        <taxon>Symbiodinium</taxon>
    </lineage>
</organism>
<feature type="chain" id="PRO_5032601707" evidence="6">
    <location>
        <begin position="23"/>
        <end position="348"/>
    </location>
</feature>
<reference evidence="7" key="1">
    <citation type="submission" date="2021-02" db="EMBL/GenBank/DDBJ databases">
        <authorList>
            <person name="Dougan E. K."/>
            <person name="Rhodes N."/>
            <person name="Thang M."/>
            <person name="Chan C."/>
        </authorList>
    </citation>
    <scope>NUCLEOTIDE SEQUENCE</scope>
</reference>
<feature type="binding site" evidence="4">
    <location>
        <position position="264"/>
    </location>
    <ligand>
        <name>Mn(2+)</name>
        <dbReference type="ChEBI" id="CHEBI:29035"/>
        <label>1</label>
    </ligand>
</feature>
<feature type="signal peptide" evidence="6">
    <location>
        <begin position="1"/>
        <end position="22"/>
    </location>
</feature>
<name>A0A812NNV4_9DINO</name>
<evidence type="ECO:0000256" key="1">
    <source>
        <dbReference type="ARBA" id="ARBA00009227"/>
    </source>
</evidence>
<gene>
    <name evidence="7" type="primary">gbuA</name>
    <name evidence="7" type="ORF">SNAT2548_LOCUS16611</name>
</gene>
<evidence type="ECO:0000256" key="2">
    <source>
        <dbReference type="ARBA" id="ARBA00022723"/>
    </source>
</evidence>
<evidence type="ECO:0000256" key="4">
    <source>
        <dbReference type="PIRSR" id="PIRSR036979-1"/>
    </source>
</evidence>
<dbReference type="InterPro" id="IPR023696">
    <property type="entry name" value="Ureohydrolase_dom_sf"/>
</dbReference>
<comment type="cofactor">
    <cofactor evidence="4">
        <name>Mn(2+)</name>
        <dbReference type="ChEBI" id="CHEBI:29035"/>
    </cofactor>
    <text evidence="4">Binds 2 manganese ions per subunit.</text>
</comment>
<feature type="binding site" evidence="4">
    <location>
        <position position="179"/>
    </location>
    <ligand>
        <name>Mn(2+)</name>
        <dbReference type="ChEBI" id="CHEBI:29035"/>
        <label>1</label>
    </ligand>
</feature>
<feature type="binding site" evidence="4">
    <location>
        <position position="175"/>
    </location>
    <ligand>
        <name>Mn(2+)</name>
        <dbReference type="ChEBI" id="CHEBI:29035"/>
        <label>1</label>
    </ligand>
</feature>
<dbReference type="InterPro" id="IPR005925">
    <property type="entry name" value="Agmatinase-rel"/>
</dbReference>
<feature type="binding site" evidence="4">
    <location>
        <position position="152"/>
    </location>
    <ligand>
        <name>Mn(2+)</name>
        <dbReference type="ChEBI" id="CHEBI:29035"/>
        <label>1</label>
    </ligand>
</feature>
<dbReference type="NCBIfam" id="TIGR01230">
    <property type="entry name" value="agmatinase"/>
    <property type="match status" value="1"/>
</dbReference>
<dbReference type="CDD" id="cd11589">
    <property type="entry name" value="Agmatinase_like_1"/>
    <property type="match status" value="1"/>
</dbReference>
<evidence type="ECO:0000256" key="3">
    <source>
        <dbReference type="ARBA" id="ARBA00022801"/>
    </source>
</evidence>
<keyword evidence="6" id="KW-0732">Signal</keyword>
<evidence type="ECO:0000256" key="6">
    <source>
        <dbReference type="SAM" id="SignalP"/>
    </source>
</evidence>
<dbReference type="PANTHER" id="PTHR11358">
    <property type="entry name" value="ARGINASE/AGMATINASE"/>
    <property type="match status" value="1"/>
</dbReference>
<dbReference type="SUPFAM" id="SSF52768">
    <property type="entry name" value="Arginase/deacetylase"/>
    <property type="match status" value="1"/>
</dbReference>
<dbReference type="EMBL" id="CAJNDS010002085">
    <property type="protein sequence ID" value="CAE7316680.1"/>
    <property type="molecule type" value="Genomic_DNA"/>
</dbReference>
<comment type="caution">
    <text evidence="7">The sequence shown here is derived from an EMBL/GenBank/DDBJ whole genome shotgun (WGS) entry which is preliminary data.</text>
</comment>
<dbReference type="AlphaFoldDB" id="A0A812NNV4"/>
<evidence type="ECO:0000256" key="5">
    <source>
        <dbReference type="RuleBase" id="RU003684"/>
    </source>
</evidence>
<dbReference type="PIRSF" id="PIRSF036979">
    <property type="entry name" value="Arginase"/>
    <property type="match status" value="1"/>
</dbReference>
<accession>A0A812NNV4</accession>
<protein>
    <submittedName>
        <fullName evidence="7">GbuA protein</fullName>
    </submittedName>
</protein>
<proteinExistence type="inferred from homology"/>
<dbReference type="GO" id="GO:0008783">
    <property type="term" value="F:agmatinase activity"/>
    <property type="evidence" value="ECO:0007669"/>
    <property type="project" value="TreeGrafter"/>
</dbReference>
<feature type="binding site" evidence="4">
    <location>
        <position position="177"/>
    </location>
    <ligand>
        <name>Mn(2+)</name>
        <dbReference type="ChEBI" id="CHEBI:29035"/>
        <label>1</label>
    </ligand>
</feature>
<comment type="similarity">
    <text evidence="1">Belongs to the arginase family. Agmatinase subfamily.</text>
</comment>
<dbReference type="PROSITE" id="PS01053">
    <property type="entry name" value="ARGINASE_1"/>
    <property type="match status" value="1"/>
</dbReference>
<evidence type="ECO:0000313" key="7">
    <source>
        <dbReference type="EMBL" id="CAE7316680.1"/>
    </source>
</evidence>
<evidence type="ECO:0000313" key="8">
    <source>
        <dbReference type="Proteomes" id="UP000604046"/>
    </source>
</evidence>
<dbReference type="PANTHER" id="PTHR11358:SF26">
    <property type="entry name" value="GUANIDINO ACID HYDROLASE, MITOCHONDRIAL"/>
    <property type="match status" value="1"/>
</dbReference>
<dbReference type="InterPro" id="IPR006035">
    <property type="entry name" value="Ureohydrolase"/>
</dbReference>
<dbReference type="OrthoDB" id="288726at2759"/>
<keyword evidence="2 4" id="KW-0479">Metal-binding</keyword>
<feature type="binding site" evidence="4">
    <location>
        <position position="262"/>
    </location>
    <ligand>
        <name>Mn(2+)</name>
        <dbReference type="ChEBI" id="CHEBI:29035"/>
        <label>1</label>
    </ligand>
</feature>
<dbReference type="InterPro" id="IPR020855">
    <property type="entry name" value="Ureohydrolase_Mn_BS"/>
</dbReference>
<dbReference type="Pfam" id="PF00491">
    <property type="entry name" value="Arginase"/>
    <property type="match status" value="1"/>
</dbReference>
<dbReference type="PROSITE" id="PS51409">
    <property type="entry name" value="ARGINASE_2"/>
    <property type="match status" value="1"/>
</dbReference>
<dbReference type="Proteomes" id="UP000604046">
    <property type="component" value="Unassembled WGS sequence"/>
</dbReference>
<keyword evidence="8" id="KW-1185">Reference proteome</keyword>
<sequence length="348" mass="37782">MRRMRLALELLCWCIALPGAGADEGAYTKGRLNLPFVGHTTFGKFPPGDMDALSRRPDFAVLGVPNDMGTQYRSGARMGPRGIREASTLYQFGHAEVYDADTGETYQYGDVLDVGDVDIVHTDQEASLNRTREAVEQVLRAGVTPFILGGDHATTAPVCSALAVLSKPVVLVQIDAHLDFVDERHGVRYGHGNCMRRCLEMPHISSMLQLGIRSVSSTAKSSFEDAERMGSKILSVREVRKLGTESTAALVPQGAQVYFSIDIDGFDPSIAPGTGTPSHGGFSYYEVKDLLREIIFRASDVVGLDLVEVSPPYDPAQVTSLLAARILFDAMGFIKLKRAQTSSPKAEL</sequence>
<dbReference type="Gene3D" id="3.40.800.10">
    <property type="entry name" value="Ureohydrolase domain"/>
    <property type="match status" value="1"/>
</dbReference>
<keyword evidence="4" id="KW-0464">Manganese</keyword>